<dbReference type="AlphaFoldDB" id="W6MAI1"/>
<dbReference type="NCBIfam" id="TIGR01396">
    <property type="entry name" value="FlgB"/>
    <property type="match status" value="1"/>
</dbReference>
<feature type="domain" description="Flagellar basal body rod protein N-terminal" evidence="7">
    <location>
        <begin position="9"/>
        <end position="39"/>
    </location>
</feature>
<evidence type="ECO:0000313" key="9">
    <source>
        <dbReference type="Proteomes" id="UP000035760"/>
    </source>
</evidence>
<evidence type="ECO:0000256" key="2">
    <source>
        <dbReference type="ARBA" id="ARBA00009677"/>
    </source>
</evidence>
<keyword evidence="9" id="KW-1185">Reference proteome</keyword>
<gene>
    <name evidence="8" type="primary">flgB</name>
    <name evidence="8" type="ORF">BN873_360054</name>
</gene>
<dbReference type="PIRSF" id="PIRSF002889">
    <property type="entry name" value="Rod_FlgB"/>
    <property type="match status" value="1"/>
</dbReference>
<comment type="similarity">
    <text evidence="2 6">Belongs to the flagella basal body rod proteins family.</text>
</comment>
<dbReference type="Pfam" id="PF00460">
    <property type="entry name" value="Flg_bb_rod"/>
    <property type="match status" value="1"/>
</dbReference>
<proteinExistence type="inferred from homology"/>
<evidence type="ECO:0000256" key="6">
    <source>
        <dbReference type="PIRNR" id="PIRNR002889"/>
    </source>
</evidence>
<protein>
    <recommendedName>
        <fullName evidence="3 6">Flagellar basal body rod protein FlgB</fullName>
    </recommendedName>
</protein>
<reference evidence="8" key="1">
    <citation type="submission" date="2013-07" db="EMBL/GenBank/DDBJ databases">
        <authorList>
            <person name="McIlroy S."/>
        </authorList>
    </citation>
    <scope>NUCLEOTIDE SEQUENCE [LARGE SCALE GENOMIC DNA]</scope>
    <source>
        <strain evidence="8">Run_A_D11</strain>
    </source>
</reference>
<dbReference type="InterPro" id="IPR006300">
    <property type="entry name" value="FlgB"/>
</dbReference>
<evidence type="ECO:0000256" key="3">
    <source>
        <dbReference type="ARBA" id="ARBA00014376"/>
    </source>
</evidence>
<keyword evidence="8" id="KW-0969">Cilium</keyword>
<dbReference type="GO" id="GO:0071978">
    <property type="term" value="P:bacterial-type flagellum-dependent swarming motility"/>
    <property type="evidence" value="ECO:0007669"/>
    <property type="project" value="TreeGrafter"/>
</dbReference>
<sequence>MTIGFDQALSVHAQALTLRSRRAEILAANIANADTPNYRARDIDFSAALASLQGQGGALKTTHAAHLPAAGEARDNLLYRTPDQMALDGNTVEEEQEKSAFSDNALRYQATLQLLSNRVQGLLTAIRGE</sequence>
<evidence type="ECO:0000313" key="8">
    <source>
        <dbReference type="EMBL" id="CDI02960.1"/>
    </source>
</evidence>
<dbReference type="PANTHER" id="PTHR30435:SF12">
    <property type="entry name" value="FLAGELLAR BASAL BODY ROD PROTEIN FLGB"/>
    <property type="match status" value="1"/>
</dbReference>
<dbReference type="STRING" id="1400863.BN873_360054"/>
<dbReference type="InterPro" id="IPR019776">
    <property type="entry name" value="Flagellar_basal_body_rod_CS"/>
</dbReference>
<evidence type="ECO:0000259" key="7">
    <source>
        <dbReference type="Pfam" id="PF00460"/>
    </source>
</evidence>
<evidence type="ECO:0000256" key="5">
    <source>
        <dbReference type="ARBA" id="ARBA00024934"/>
    </source>
</evidence>
<dbReference type="InterPro" id="IPR001444">
    <property type="entry name" value="Flag_bb_rod_N"/>
</dbReference>
<dbReference type="Proteomes" id="UP000035760">
    <property type="component" value="Unassembled WGS sequence"/>
</dbReference>
<name>W6MAI1_9GAMM</name>
<dbReference type="PANTHER" id="PTHR30435">
    <property type="entry name" value="FLAGELLAR PROTEIN"/>
    <property type="match status" value="1"/>
</dbReference>
<organism evidence="8 9">
    <name type="scientific">Candidatus Competibacter denitrificans Run_A_D11</name>
    <dbReference type="NCBI Taxonomy" id="1400863"/>
    <lineage>
        <taxon>Bacteria</taxon>
        <taxon>Pseudomonadati</taxon>
        <taxon>Pseudomonadota</taxon>
        <taxon>Gammaproteobacteria</taxon>
        <taxon>Candidatus Competibacteraceae</taxon>
        <taxon>Candidatus Competibacter</taxon>
    </lineage>
</organism>
<dbReference type="PROSITE" id="PS00588">
    <property type="entry name" value="FLAGELLA_BB_ROD"/>
    <property type="match status" value="1"/>
</dbReference>
<accession>W6MAI1</accession>
<dbReference type="RefSeq" id="WP_048673506.1">
    <property type="nucleotide sequence ID" value="NZ_CBTJ020000043.1"/>
</dbReference>
<dbReference type="GO" id="GO:0030694">
    <property type="term" value="C:bacterial-type flagellum basal body, rod"/>
    <property type="evidence" value="ECO:0007669"/>
    <property type="project" value="InterPro"/>
</dbReference>
<comment type="subcellular location">
    <subcellularLocation>
        <location evidence="1 6">Bacterial flagellum basal body</location>
    </subcellularLocation>
</comment>
<comment type="function">
    <text evidence="5 6">Structural component of flagellum, the bacterial motility apparatus. Part of the rod structure of flagellar basal body.</text>
</comment>
<keyword evidence="8" id="KW-0966">Cell projection</keyword>
<dbReference type="EMBL" id="CBTJ020000043">
    <property type="protein sequence ID" value="CDI02960.1"/>
    <property type="molecule type" value="Genomic_DNA"/>
</dbReference>
<dbReference type="OrthoDB" id="9788334at2"/>
<keyword evidence="4 6" id="KW-0975">Bacterial flagellum</keyword>
<reference evidence="8" key="2">
    <citation type="submission" date="2014-03" db="EMBL/GenBank/DDBJ databases">
        <title>Candidatus Competibacter-lineage genomes retrieved from metagenomes reveal functional metabolic diversity.</title>
        <authorList>
            <person name="McIlroy S.J."/>
            <person name="Albertsen M."/>
            <person name="Andresen E.K."/>
            <person name="Saunders A.M."/>
            <person name="Kristiansen R."/>
            <person name="Stokholm-Bjerregaard M."/>
            <person name="Nielsen K.L."/>
            <person name="Nielsen P.H."/>
        </authorList>
    </citation>
    <scope>NUCLEOTIDE SEQUENCE</scope>
    <source>
        <strain evidence="8">Run_A_D11</strain>
    </source>
</reference>
<keyword evidence="8" id="KW-0282">Flagellum</keyword>
<comment type="caution">
    <text evidence="8">The sequence shown here is derived from an EMBL/GenBank/DDBJ whole genome shotgun (WGS) entry which is preliminary data.</text>
</comment>
<comment type="subunit">
    <text evidence="6">The basal body constitutes a major portion of the flagellar organelle and consists of a number of rings mounted on a central rod.</text>
</comment>
<evidence type="ECO:0000256" key="4">
    <source>
        <dbReference type="ARBA" id="ARBA00023143"/>
    </source>
</evidence>
<evidence type="ECO:0000256" key="1">
    <source>
        <dbReference type="ARBA" id="ARBA00004117"/>
    </source>
</evidence>